<dbReference type="HOGENOM" id="CLU_1266954_0_0_1"/>
<accession>J3PBZ1</accession>
<keyword evidence="3" id="KW-1185">Reference proteome</keyword>
<dbReference type="GeneID" id="20351473"/>
<organism evidence="1">
    <name type="scientific">Gaeumannomyces tritici (strain R3-111a-1)</name>
    <name type="common">Wheat and barley take-all root rot fungus</name>
    <name type="synonym">Gaeumannomyces graminis var. tritici</name>
    <dbReference type="NCBI Taxonomy" id="644352"/>
    <lineage>
        <taxon>Eukaryota</taxon>
        <taxon>Fungi</taxon>
        <taxon>Dikarya</taxon>
        <taxon>Ascomycota</taxon>
        <taxon>Pezizomycotina</taxon>
        <taxon>Sordariomycetes</taxon>
        <taxon>Sordariomycetidae</taxon>
        <taxon>Magnaporthales</taxon>
        <taxon>Magnaporthaceae</taxon>
        <taxon>Gaeumannomyces</taxon>
    </lineage>
</organism>
<dbReference type="VEuPathDB" id="FungiDB:GGTG_11015"/>
<dbReference type="RefSeq" id="XP_009227158.1">
    <property type="nucleotide sequence ID" value="XM_009228894.1"/>
</dbReference>
<evidence type="ECO:0000313" key="2">
    <source>
        <dbReference type="EnsemblFungi" id="EJT71761"/>
    </source>
</evidence>
<dbReference type="EnsemblFungi" id="EJT71761">
    <property type="protein sequence ID" value="EJT71761"/>
    <property type="gene ID" value="GGTG_11015"/>
</dbReference>
<reference evidence="3" key="1">
    <citation type="submission" date="2010-07" db="EMBL/GenBank/DDBJ databases">
        <title>The genome sequence of Gaeumannomyces graminis var. tritici strain R3-111a-1.</title>
        <authorList>
            <consortium name="The Broad Institute Genome Sequencing Platform"/>
            <person name="Ma L.-J."/>
            <person name="Dead R."/>
            <person name="Young S."/>
            <person name="Zeng Q."/>
            <person name="Koehrsen M."/>
            <person name="Alvarado L."/>
            <person name="Berlin A."/>
            <person name="Chapman S.B."/>
            <person name="Chen Z."/>
            <person name="Freedman E."/>
            <person name="Gellesch M."/>
            <person name="Goldberg J."/>
            <person name="Griggs A."/>
            <person name="Gujja S."/>
            <person name="Heilman E.R."/>
            <person name="Heiman D."/>
            <person name="Hepburn T."/>
            <person name="Howarth C."/>
            <person name="Jen D."/>
            <person name="Larson L."/>
            <person name="Mehta T."/>
            <person name="Neiman D."/>
            <person name="Pearson M."/>
            <person name="Roberts A."/>
            <person name="Saif S."/>
            <person name="Shea T."/>
            <person name="Shenoy N."/>
            <person name="Sisk P."/>
            <person name="Stolte C."/>
            <person name="Sykes S."/>
            <person name="Walk T."/>
            <person name="White J."/>
            <person name="Yandava C."/>
            <person name="Haas B."/>
            <person name="Nusbaum C."/>
            <person name="Birren B."/>
        </authorList>
    </citation>
    <scope>NUCLEOTIDE SEQUENCE [LARGE SCALE GENOMIC DNA]</scope>
    <source>
        <strain evidence="3">R3-111a-1</strain>
    </source>
</reference>
<reference evidence="1" key="2">
    <citation type="submission" date="2010-07" db="EMBL/GenBank/DDBJ databases">
        <authorList>
            <consortium name="The Broad Institute Genome Sequencing Platform"/>
            <consortium name="Broad Institute Genome Sequencing Center for Infectious Disease"/>
            <person name="Ma L.-J."/>
            <person name="Dead R."/>
            <person name="Young S."/>
            <person name="Zeng Q."/>
            <person name="Koehrsen M."/>
            <person name="Alvarado L."/>
            <person name="Berlin A."/>
            <person name="Chapman S.B."/>
            <person name="Chen Z."/>
            <person name="Freedman E."/>
            <person name="Gellesch M."/>
            <person name="Goldberg J."/>
            <person name="Griggs A."/>
            <person name="Gujja S."/>
            <person name="Heilman E.R."/>
            <person name="Heiman D."/>
            <person name="Hepburn T."/>
            <person name="Howarth C."/>
            <person name="Jen D."/>
            <person name="Larson L."/>
            <person name="Mehta T."/>
            <person name="Neiman D."/>
            <person name="Pearson M."/>
            <person name="Roberts A."/>
            <person name="Saif S."/>
            <person name="Shea T."/>
            <person name="Shenoy N."/>
            <person name="Sisk P."/>
            <person name="Stolte C."/>
            <person name="Sykes S."/>
            <person name="Walk T."/>
            <person name="White J."/>
            <person name="Yandava C."/>
            <person name="Haas B."/>
            <person name="Nusbaum C."/>
            <person name="Birren B."/>
        </authorList>
    </citation>
    <scope>NUCLEOTIDE SEQUENCE</scope>
    <source>
        <strain evidence="1">R3-111a-1</strain>
    </source>
</reference>
<reference evidence="2" key="5">
    <citation type="submission" date="2018-04" db="UniProtKB">
        <authorList>
            <consortium name="EnsemblFungi"/>
        </authorList>
    </citation>
    <scope>IDENTIFICATION</scope>
    <source>
        <strain evidence="2">R3-111a-1</strain>
    </source>
</reference>
<evidence type="ECO:0000313" key="1">
    <source>
        <dbReference type="EMBL" id="EJT71761.1"/>
    </source>
</evidence>
<reference evidence="1" key="3">
    <citation type="submission" date="2010-09" db="EMBL/GenBank/DDBJ databases">
        <title>Annotation of Gaeumannomyces graminis var. tritici R3-111a-1.</title>
        <authorList>
            <consortium name="The Broad Institute Genome Sequencing Platform"/>
            <person name="Ma L.-J."/>
            <person name="Dead R."/>
            <person name="Young S.K."/>
            <person name="Zeng Q."/>
            <person name="Gargeya S."/>
            <person name="Fitzgerald M."/>
            <person name="Haas B."/>
            <person name="Abouelleil A."/>
            <person name="Alvarado L."/>
            <person name="Arachchi H.M."/>
            <person name="Berlin A."/>
            <person name="Brown A."/>
            <person name="Chapman S.B."/>
            <person name="Chen Z."/>
            <person name="Dunbar C."/>
            <person name="Freedman E."/>
            <person name="Gearin G."/>
            <person name="Gellesch M."/>
            <person name="Goldberg J."/>
            <person name="Griggs A."/>
            <person name="Gujja S."/>
            <person name="Heiman D."/>
            <person name="Howarth C."/>
            <person name="Larson L."/>
            <person name="Lui A."/>
            <person name="MacDonald P.J.P."/>
            <person name="Mehta T."/>
            <person name="Montmayeur A."/>
            <person name="Murphy C."/>
            <person name="Neiman D."/>
            <person name="Pearson M."/>
            <person name="Priest M."/>
            <person name="Roberts A."/>
            <person name="Saif S."/>
            <person name="Shea T."/>
            <person name="Shenoy N."/>
            <person name="Sisk P."/>
            <person name="Stolte C."/>
            <person name="Sykes S."/>
            <person name="Yandava C."/>
            <person name="Wortman J."/>
            <person name="Nusbaum C."/>
            <person name="Birren B."/>
        </authorList>
    </citation>
    <scope>NUCLEOTIDE SEQUENCE</scope>
    <source>
        <strain evidence="1">R3-111a-1</strain>
    </source>
</reference>
<dbReference type="Proteomes" id="UP000006039">
    <property type="component" value="Unassembled WGS sequence"/>
</dbReference>
<dbReference type="AlphaFoldDB" id="J3PBZ1"/>
<protein>
    <submittedName>
        <fullName evidence="1 2">Uncharacterized protein</fullName>
    </submittedName>
</protein>
<gene>
    <name evidence="2" type="primary">20351473</name>
    <name evidence="1" type="ORF">GGTG_11015</name>
</gene>
<reference evidence="2" key="4">
    <citation type="journal article" date="2015" name="G3 (Bethesda)">
        <title>Genome sequences of three phytopathogenic species of the Magnaporthaceae family of fungi.</title>
        <authorList>
            <person name="Okagaki L.H."/>
            <person name="Nunes C.C."/>
            <person name="Sailsbery J."/>
            <person name="Clay B."/>
            <person name="Brown D."/>
            <person name="John T."/>
            <person name="Oh Y."/>
            <person name="Young N."/>
            <person name="Fitzgerald M."/>
            <person name="Haas B.J."/>
            <person name="Zeng Q."/>
            <person name="Young S."/>
            <person name="Adiconis X."/>
            <person name="Fan L."/>
            <person name="Levin J.Z."/>
            <person name="Mitchell T.K."/>
            <person name="Okubara P.A."/>
            <person name="Farman M.L."/>
            <person name="Kohn L.M."/>
            <person name="Birren B."/>
            <person name="Ma L.-J."/>
            <person name="Dean R.A."/>
        </authorList>
    </citation>
    <scope>NUCLEOTIDE SEQUENCE</scope>
    <source>
        <strain evidence="2">R3-111a-1</strain>
    </source>
</reference>
<proteinExistence type="predicted"/>
<evidence type="ECO:0000313" key="3">
    <source>
        <dbReference type="Proteomes" id="UP000006039"/>
    </source>
</evidence>
<name>J3PBZ1_GAET3</name>
<sequence>MHAQGLAPYKPTQQYFLRLGAEAIGSILRPPTGGRSAAGATLGTASLARRQLSSGGTGPPPASRCPIAVACWQTTGAPCHSRGALATPGRAKARKVRRAPTPLPQVGRSKGLPRLCGSYLSMPIFPVGGRGWHISARHGASSIGQRWDIWGGEIGGARESVRAQLPASCQRSSCSLLVGSRAGQSSPRHCRQDLEKRIEAARRGPLIWPGPPTHHVRN</sequence>
<dbReference type="EMBL" id="GL385400">
    <property type="protein sequence ID" value="EJT71761.1"/>
    <property type="molecule type" value="Genomic_DNA"/>
</dbReference>